<feature type="compositionally biased region" description="Basic and acidic residues" evidence="2">
    <location>
        <begin position="243"/>
        <end position="263"/>
    </location>
</feature>
<organism evidence="4 5">
    <name type="scientific">Mucor saturninus</name>
    <dbReference type="NCBI Taxonomy" id="64648"/>
    <lineage>
        <taxon>Eukaryota</taxon>
        <taxon>Fungi</taxon>
        <taxon>Fungi incertae sedis</taxon>
        <taxon>Mucoromycota</taxon>
        <taxon>Mucoromycotina</taxon>
        <taxon>Mucoromycetes</taxon>
        <taxon>Mucorales</taxon>
        <taxon>Mucorineae</taxon>
        <taxon>Mucoraceae</taxon>
        <taxon>Mucor</taxon>
    </lineage>
</organism>
<dbReference type="InterPro" id="IPR033338">
    <property type="entry name" value="Spc105/Spc7"/>
</dbReference>
<dbReference type="OrthoDB" id="2285795at2759"/>
<keyword evidence="5" id="KW-1185">Reference proteome</keyword>
<dbReference type="SMART" id="SM00787">
    <property type="entry name" value="Spc7"/>
    <property type="match status" value="1"/>
</dbReference>
<feature type="domain" description="Spc7 kinetochore protein" evidence="3">
    <location>
        <begin position="540"/>
        <end position="844"/>
    </location>
</feature>
<dbReference type="GO" id="GO:0034501">
    <property type="term" value="P:protein localization to kinetochore"/>
    <property type="evidence" value="ECO:0007669"/>
    <property type="project" value="TreeGrafter"/>
</dbReference>
<evidence type="ECO:0000313" key="4">
    <source>
        <dbReference type="EMBL" id="KAG2205107.1"/>
    </source>
</evidence>
<name>A0A8H7R791_9FUNG</name>
<evidence type="ECO:0000256" key="1">
    <source>
        <dbReference type="SAM" id="Coils"/>
    </source>
</evidence>
<dbReference type="InterPro" id="IPR013253">
    <property type="entry name" value="Spc7_domain"/>
</dbReference>
<keyword evidence="1" id="KW-0175">Coiled coil</keyword>
<feature type="region of interest" description="Disordered" evidence="2">
    <location>
        <begin position="102"/>
        <end position="148"/>
    </location>
</feature>
<dbReference type="EMBL" id="JAEPRD010000039">
    <property type="protein sequence ID" value="KAG2205107.1"/>
    <property type="molecule type" value="Genomic_DNA"/>
</dbReference>
<evidence type="ECO:0000313" key="5">
    <source>
        <dbReference type="Proteomes" id="UP000603453"/>
    </source>
</evidence>
<feature type="compositionally biased region" description="Acidic residues" evidence="2">
    <location>
        <begin position="268"/>
        <end position="277"/>
    </location>
</feature>
<dbReference type="PANTHER" id="PTHR28260:SF1">
    <property type="entry name" value="SPINDLE POLE BODY COMPONENT SPC105"/>
    <property type="match status" value="1"/>
</dbReference>
<dbReference type="AlphaFoldDB" id="A0A8H7R791"/>
<feature type="compositionally biased region" description="Polar residues" evidence="2">
    <location>
        <begin position="398"/>
        <end position="408"/>
    </location>
</feature>
<comment type="caution">
    <text evidence="4">The sequence shown here is derived from an EMBL/GenBank/DDBJ whole genome shotgun (WGS) entry which is preliminary data.</text>
</comment>
<feature type="region of interest" description="Disordered" evidence="2">
    <location>
        <begin position="1"/>
        <end position="48"/>
    </location>
</feature>
<dbReference type="GO" id="GO:0007094">
    <property type="term" value="P:mitotic spindle assembly checkpoint signaling"/>
    <property type="evidence" value="ECO:0007669"/>
    <property type="project" value="TreeGrafter"/>
</dbReference>
<evidence type="ECO:0000256" key="2">
    <source>
        <dbReference type="SAM" id="MobiDB-lite"/>
    </source>
</evidence>
<accession>A0A8H7R791</accession>
<evidence type="ECO:0000259" key="3">
    <source>
        <dbReference type="SMART" id="SM00787"/>
    </source>
</evidence>
<dbReference type="Proteomes" id="UP000603453">
    <property type="component" value="Unassembled WGS sequence"/>
</dbReference>
<feature type="region of interest" description="Disordered" evidence="2">
    <location>
        <begin position="346"/>
        <end position="480"/>
    </location>
</feature>
<dbReference type="GO" id="GO:0000776">
    <property type="term" value="C:kinetochore"/>
    <property type="evidence" value="ECO:0007669"/>
    <property type="project" value="TreeGrafter"/>
</dbReference>
<feature type="region of interest" description="Disordered" evidence="2">
    <location>
        <begin position="229"/>
        <end position="299"/>
    </location>
</feature>
<dbReference type="GO" id="GO:1990758">
    <property type="term" value="P:mitotic sister chromatid biorientation"/>
    <property type="evidence" value="ECO:0007669"/>
    <property type="project" value="TreeGrafter"/>
</dbReference>
<dbReference type="Pfam" id="PF08317">
    <property type="entry name" value="Spc7"/>
    <property type="match status" value="1"/>
</dbReference>
<feature type="compositionally biased region" description="Basic and acidic residues" evidence="2">
    <location>
        <begin position="284"/>
        <end position="296"/>
    </location>
</feature>
<proteinExistence type="predicted"/>
<feature type="compositionally biased region" description="Low complexity" evidence="2">
    <location>
        <begin position="356"/>
        <end position="366"/>
    </location>
</feature>
<reference evidence="4" key="1">
    <citation type="submission" date="2020-12" db="EMBL/GenBank/DDBJ databases">
        <title>Metabolic potential, ecology and presence of endohyphal bacteria is reflected in genomic diversity of Mucoromycotina.</title>
        <authorList>
            <person name="Muszewska A."/>
            <person name="Okrasinska A."/>
            <person name="Steczkiewicz K."/>
            <person name="Drgas O."/>
            <person name="Orlowska M."/>
            <person name="Perlinska-Lenart U."/>
            <person name="Aleksandrzak-Piekarczyk T."/>
            <person name="Szatraj K."/>
            <person name="Zielenkiewicz U."/>
            <person name="Pilsyk S."/>
            <person name="Malc E."/>
            <person name="Mieczkowski P."/>
            <person name="Kruszewska J.S."/>
            <person name="Biernat P."/>
            <person name="Pawlowska J."/>
        </authorList>
    </citation>
    <scope>NUCLEOTIDE SEQUENCE</scope>
    <source>
        <strain evidence="4">WA0000017839</strain>
    </source>
</reference>
<feature type="compositionally biased region" description="Basic and acidic residues" evidence="2">
    <location>
        <begin position="570"/>
        <end position="589"/>
    </location>
</feature>
<feature type="compositionally biased region" description="Polar residues" evidence="2">
    <location>
        <begin position="465"/>
        <end position="480"/>
    </location>
</feature>
<feature type="coiled-coil region" evidence="1">
    <location>
        <begin position="752"/>
        <end position="800"/>
    </location>
</feature>
<feature type="region of interest" description="Disordered" evidence="2">
    <location>
        <begin position="566"/>
        <end position="589"/>
    </location>
</feature>
<sequence length="1020" mass="117479">MSNQQRWQDKSGGRFSNLKSPRKSILRASESPARFNSPLYSQDQGLEERRVSFAPDANLRLFNQTDSPSTSAKFMSNMVTEELHFTDSIQDIFEENEPSLLHADIMDSPASRKASESPSDRRKRRPDLFGSPLAHPKSPNVKVTGVPPTLLNRVNQGDLTDYLPGLTGSTIKRKINIFDEDDDEDEEDSRLNSMDNTRDNYRFSTHTHIHKRIHTQENIDDNRIQSQEEEDMELTQNSTQDNTTRDYTHTYPHNRTDSHDKTIHSQQGEEEEEEDMEITQRNSQRSDMEITQEPRMENTQNSDMFITERSAFIDRHKRDIPVAHNFTQDFTDGDSMVITQEFTRDITTRVSPPRSPLISPIRSPLRTPERSPIKSTHSPLFGTPHKSSLGSPHVSLFGTPSESSQRSPFGTPLGAHVSPNIRTPQRAQSGTPQRNLTSQRTPIIGSPLRTETLQKTPLGTPRRTPLQSPQRSTPQRTPLQVIQRTPTRSSFLGSPAGSIQRRRISEFSPRSFYERSPFSERNESLHDVHDVDAYSPHFYDPKDDISIRQRKMTLSEYLSHAGITFPDDLPVEKDESNHGDENDVPDKQETTFESLPILPELYLYQEACDQLIVSIKNSDDIIDKIDREVSTTNPQLFVEFMDANVSSQMKISQQLRDIKKYSLLKSEREWISLWTEKLKEFPSVLKDYQAILDQYHDLQVIQAQKLEKIERYKQGLSVDLQNYRQREQDNRSIDHQKMSELKQEIEIQGSFYNELKNSVNSLNDRDQQLSEEDKALDDEIKQLNESLKEAELATEKTSNITVKDLVYAKNDYQEYSALFRWKLKRNDEQVLHVEIGRGIDILIDLEKLSHRSSDAVTWQIASSLADDLGPIVELLHGFDIIAQNRSDPKEILQDMEFYWSSVEIIKRQLDRATARSWTKLTTLEDPSDSLMAGFKYDICLFSFEEKLRIEISFEIKVKDVFNFPAIDFQTLSLKVRYGNVERDTMENLIVQEFTENGIIGLDQGLKNILAKASDLQRTNS</sequence>
<dbReference type="PANTHER" id="PTHR28260">
    <property type="entry name" value="SPINDLE POLE BODY COMPONENT SPC105"/>
    <property type="match status" value="1"/>
</dbReference>
<feature type="compositionally biased region" description="Polar residues" evidence="2">
    <location>
        <begin position="420"/>
        <end position="441"/>
    </location>
</feature>
<gene>
    <name evidence="4" type="ORF">INT47_002201</name>
</gene>
<protein>
    <recommendedName>
        <fullName evidence="3">Spc7 kinetochore protein domain-containing protein</fullName>
    </recommendedName>
</protein>